<dbReference type="InterPro" id="IPR000219">
    <property type="entry name" value="DH_dom"/>
</dbReference>
<feature type="domain" description="DH" evidence="1">
    <location>
        <begin position="1"/>
        <end position="66"/>
    </location>
</feature>
<dbReference type="Proteomes" id="UP001529510">
    <property type="component" value="Unassembled WGS sequence"/>
</dbReference>
<dbReference type="Pfam" id="PF00621">
    <property type="entry name" value="RhoGEF"/>
    <property type="match status" value="1"/>
</dbReference>
<dbReference type="EMBL" id="JAMKFB020000005">
    <property type="protein sequence ID" value="KAL0192835.1"/>
    <property type="molecule type" value="Genomic_DNA"/>
</dbReference>
<evidence type="ECO:0000313" key="3">
    <source>
        <dbReference type="Proteomes" id="UP001529510"/>
    </source>
</evidence>
<evidence type="ECO:0000313" key="2">
    <source>
        <dbReference type="EMBL" id="KAL0192835.1"/>
    </source>
</evidence>
<feature type="non-terminal residue" evidence="2">
    <location>
        <position position="1"/>
    </location>
</feature>
<organism evidence="2 3">
    <name type="scientific">Cirrhinus mrigala</name>
    <name type="common">Mrigala</name>
    <dbReference type="NCBI Taxonomy" id="683832"/>
    <lineage>
        <taxon>Eukaryota</taxon>
        <taxon>Metazoa</taxon>
        <taxon>Chordata</taxon>
        <taxon>Craniata</taxon>
        <taxon>Vertebrata</taxon>
        <taxon>Euteleostomi</taxon>
        <taxon>Actinopterygii</taxon>
        <taxon>Neopterygii</taxon>
        <taxon>Teleostei</taxon>
        <taxon>Ostariophysi</taxon>
        <taxon>Cypriniformes</taxon>
        <taxon>Cyprinidae</taxon>
        <taxon>Labeoninae</taxon>
        <taxon>Labeonini</taxon>
        <taxon>Cirrhinus</taxon>
    </lineage>
</organism>
<name>A0ABD0R486_CIRMR</name>
<dbReference type="AlphaFoldDB" id="A0ABD0R486"/>
<dbReference type="SUPFAM" id="SSF48065">
    <property type="entry name" value="DBL homology domain (DH-domain)"/>
    <property type="match status" value="1"/>
</dbReference>
<gene>
    <name evidence="2" type="ORF">M9458_011131</name>
</gene>
<evidence type="ECO:0000259" key="1">
    <source>
        <dbReference type="Pfam" id="PF00621"/>
    </source>
</evidence>
<protein>
    <recommendedName>
        <fullName evidence="1">DH domain-containing protein</fullName>
    </recommendedName>
</protein>
<keyword evidence="3" id="KW-1185">Reference proteome</keyword>
<dbReference type="InterPro" id="IPR035899">
    <property type="entry name" value="DBL_dom_sf"/>
</dbReference>
<comment type="caution">
    <text evidence="2">The sequence shown here is derived from an EMBL/GenBank/DDBJ whole genome shotgun (WGS) entry which is preliminary data.</text>
</comment>
<sequence length="71" mass="8468">DLFDILLPMLNIYQEFVRNHQYSLQVLANCKQNRDFDKLLKQYESNAACEGRMLETFLTYPMFQVPLSHSH</sequence>
<proteinExistence type="predicted"/>
<reference evidence="2 3" key="1">
    <citation type="submission" date="2024-05" db="EMBL/GenBank/DDBJ databases">
        <title>Genome sequencing and assembly of Indian major carp, Cirrhinus mrigala (Hamilton, 1822).</title>
        <authorList>
            <person name="Mohindra V."/>
            <person name="Chowdhury L.M."/>
            <person name="Lal K."/>
            <person name="Jena J.K."/>
        </authorList>
    </citation>
    <scope>NUCLEOTIDE SEQUENCE [LARGE SCALE GENOMIC DNA]</scope>
    <source>
        <strain evidence="2">CM1030</strain>
        <tissue evidence="2">Blood</tissue>
    </source>
</reference>
<dbReference type="Gene3D" id="1.20.900.10">
    <property type="entry name" value="Dbl homology (DH) domain"/>
    <property type="match status" value="1"/>
</dbReference>
<accession>A0ABD0R486</accession>